<protein>
    <submittedName>
        <fullName evidence="1">Uncharacterized protein</fullName>
    </submittedName>
</protein>
<accession>A0A0F9LX61</accession>
<dbReference type="AlphaFoldDB" id="A0A0F9LX61"/>
<gene>
    <name evidence="1" type="ORF">LCGC14_1162830</name>
</gene>
<reference evidence="1" key="1">
    <citation type="journal article" date="2015" name="Nature">
        <title>Complex archaea that bridge the gap between prokaryotes and eukaryotes.</title>
        <authorList>
            <person name="Spang A."/>
            <person name="Saw J.H."/>
            <person name="Jorgensen S.L."/>
            <person name="Zaremba-Niedzwiedzka K."/>
            <person name="Martijn J."/>
            <person name="Lind A.E."/>
            <person name="van Eijk R."/>
            <person name="Schleper C."/>
            <person name="Guy L."/>
            <person name="Ettema T.J."/>
        </authorList>
    </citation>
    <scope>NUCLEOTIDE SEQUENCE</scope>
</reference>
<evidence type="ECO:0000313" key="1">
    <source>
        <dbReference type="EMBL" id="KKM97953.1"/>
    </source>
</evidence>
<organism evidence="1">
    <name type="scientific">marine sediment metagenome</name>
    <dbReference type="NCBI Taxonomy" id="412755"/>
    <lineage>
        <taxon>unclassified sequences</taxon>
        <taxon>metagenomes</taxon>
        <taxon>ecological metagenomes</taxon>
    </lineage>
</organism>
<comment type="caution">
    <text evidence="1">The sequence shown here is derived from an EMBL/GenBank/DDBJ whole genome shotgun (WGS) entry which is preliminary data.</text>
</comment>
<name>A0A0F9LX61_9ZZZZ</name>
<dbReference type="EMBL" id="LAZR01005686">
    <property type="protein sequence ID" value="KKM97953.1"/>
    <property type="molecule type" value="Genomic_DNA"/>
</dbReference>
<proteinExistence type="predicted"/>
<sequence>MVITPNLISDTVNINIISDVIEGIGPNWAAYDASNDRPCVTISQGLPLDKKQLKLVRIDDTRAMLFTVSEDSQTPGVDALSVFLLSRDSNGQITVGSTQLTVDGDILGFDAALASSTQIIATYTDDASGDLEARIINFSGNDVTTVGAANTLVSTYTNIFSKVAISSSGNAAILFDNAGSLDVLTATISGDTITAGSSSNIAGAGYVNANVTTIDSTNDGVLITYAASAGSPISVSSRRLSGGVYAQIDSITDPSGTNDFGPNDAVAVNIDIGGSPIDLLGVVYSDATGNEMSLARIIMNANGTIGSLTIIDFETSSQSQVAATFIEGDTIIAVYEDDTTIKSAVLEIFSLTVQSIATNQAVDVEPDSLTVVNMGANFMMRSQISDPNDDGIVCVQSTTSFAAYIFPRYVLDRDQEGIVIAGASTTGTVVGSSIDFGKNHFWINGYNAQNVNPTQWISTVKELVGTSITLSNYEAERGIADANAVTLQTTSVYFSDDVITSRQFIEIVIPGGQITATAAIPIAVDASKAFAVWNGNKLNILDGLRTALANFEIVDSTTLRATRFASTSTATTVRVMVIDPNPFFVEKTESITASMANQTTDTITLSTTFDPARTLSIWNQQTGDNSGDADEIFVEGFLQDGNTFLATRNSAVPFDPLAKWRLIQLAPGVLAQDIQRGSIILDPTETTKEISITPVSKDKSLLNDTGFINTLSTIDESSVLVILELIDSGATGMFNRIKATRIGSSGSACSNFEVADFAVDKTA</sequence>